<dbReference type="KEGG" id="pti:PHATRDRAFT_47878"/>
<keyword evidence="1 4" id="KW-0245">EGF-like domain</keyword>
<evidence type="ECO:0000256" key="5">
    <source>
        <dbReference type="SAM" id="MobiDB-lite"/>
    </source>
</evidence>
<proteinExistence type="predicted"/>
<evidence type="ECO:0000256" key="3">
    <source>
        <dbReference type="ARBA" id="ARBA00023157"/>
    </source>
</evidence>
<evidence type="ECO:0000313" key="9">
    <source>
        <dbReference type="EMBL" id="EEC46270.1"/>
    </source>
</evidence>
<dbReference type="GeneID" id="7203093"/>
<dbReference type="PROSITE" id="PS00022">
    <property type="entry name" value="EGF_1"/>
    <property type="match status" value="1"/>
</dbReference>
<dbReference type="SUPFAM" id="SSF57196">
    <property type="entry name" value="EGF/Laminin"/>
    <property type="match status" value="1"/>
</dbReference>
<evidence type="ECO:0000256" key="1">
    <source>
        <dbReference type="ARBA" id="ARBA00022536"/>
    </source>
</evidence>
<feature type="region of interest" description="Disordered" evidence="5">
    <location>
        <begin position="385"/>
        <end position="478"/>
    </location>
</feature>
<reference evidence="9 10" key="1">
    <citation type="journal article" date="2008" name="Nature">
        <title>The Phaeodactylum genome reveals the evolutionary history of diatom genomes.</title>
        <authorList>
            <person name="Bowler C."/>
            <person name="Allen A.E."/>
            <person name="Badger J.H."/>
            <person name="Grimwood J."/>
            <person name="Jabbari K."/>
            <person name="Kuo A."/>
            <person name="Maheswari U."/>
            <person name="Martens C."/>
            <person name="Maumus F."/>
            <person name="Otillar R.P."/>
            <person name="Rayko E."/>
            <person name="Salamov A."/>
            <person name="Vandepoele K."/>
            <person name="Beszteri B."/>
            <person name="Gruber A."/>
            <person name="Heijde M."/>
            <person name="Katinka M."/>
            <person name="Mock T."/>
            <person name="Valentin K."/>
            <person name="Verret F."/>
            <person name="Berges J.A."/>
            <person name="Brownlee C."/>
            <person name="Cadoret J.P."/>
            <person name="Chiovitti A."/>
            <person name="Choi C.J."/>
            <person name="Coesel S."/>
            <person name="De Martino A."/>
            <person name="Detter J.C."/>
            <person name="Durkin C."/>
            <person name="Falciatore A."/>
            <person name="Fournet J."/>
            <person name="Haruta M."/>
            <person name="Huysman M.J."/>
            <person name="Jenkins B.D."/>
            <person name="Jiroutova K."/>
            <person name="Jorgensen R.E."/>
            <person name="Joubert Y."/>
            <person name="Kaplan A."/>
            <person name="Kroger N."/>
            <person name="Kroth P.G."/>
            <person name="La Roche J."/>
            <person name="Lindquist E."/>
            <person name="Lommer M."/>
            <person name="Martin-Jezequel V."/>
            <person name="Lopez P.J."/>
            <person name="Lucas S."/>
            <person name="Mangogna M."/>
            <person name="McGinnis K."/>
            <person name="Medlin L.K."/>
            <person name="Montsant A."/>
            <person name="Oudot-Le Secq M.P."/>
            <person name="Napoli C."/>
            <person name="Obornik M."/>
            <person name="Parker M.S."/>
            <person name="Petit J.L."/>
            <person name="Porcel B.M."/>
            <person name="Poulsen N."/>
            <person name="Robison M."/>
            <person name="Rychlewski L."/>
            <person name="Rynearson T.A."/>
            <person name="Schmutz J."/>
            <person name="Shapiro H."/>
            <person name="Siaut M."/>
            <person name="Stanley M."/>
            <person name="Sussman M.R."/>
            <person name="Taylor A.R."/>
            <person name="Vardi A."/>
            <person name="von Dassow P."/>
            <person name="Vyverman W."/>
            <person name="Willis A."/>
            <person name="Wyrwicz L.S."/>
            <person name="Rokhsar D.S."/>
            <person name="Weissenbach J."/>
            <person name="Armbrust E.V."/>
            <person name="Green B.R."/>
            <person name="Van de Peer Y."/>
            <person name="Grigoriev I.V."/>
        </authorList>
    </citation>
    <scope>NUCLEOTIDE SEQUENCE [LARGE SCALE GENOMIC DNA]</scope>
    <source>
        <strain evidence="9 10">CCAP 1055/1</strain>
    </source>
</reference>
<keyword evidence="6" id="KW-1133">Transmembrane helix</keyword>
<dbReference type="EMBL" id="CM000617">
    <property type="protein sequence ID" value="EEC46270.1"/>
    <property type="molecule type" value="Genomic_DNA"/>
</dbReference>
<dbReference type="InParanoid" id="B7G581"/>
<comment type="caution">
    <text evidence="4">Lacks conserved residue(s) required for the propagation of feature annotation.</text>
</comment>
<feature type="compositionally biased region" description="Polar residues" evidence="5">
    <location>
        <begin position="399"/>
        <end position="410"/>
    </location>
</feature>
<dbReference type="PROSITE" id="PS50026">
    <property type="entry name" value="EGF_3"/>
    <property type="match status" value="2"/>
</dbReference>
<dbReference type="Proteomes" id="UP000000759">
    <property type="component" value="Chromosome 15"/>
</dbReference>
<sequence>MKLSQFGQFAGFSWTVLVLVSVLDTSRAQQGDGTDGNTVSTCPLQCQYETTCVQGDLNVSGLPIDPVTGEAYLHPETNAGGWICDCPTDLTGIRCGRKFASCNSLESQGCYHGGECLQGVTDRFGNDQFYCNCNGALDVAVEDKRDNFMVTQYVGRFCEQVVTTADKCGIDTGTNNINRFCINGGTCRSDDADNVDLKPCDCPSNTTGAHCEYTIDTVPLCSLDCGEHGSCRLGRRPLSAFELQLGVETHRNHMYCACRRGFTGFLCDAPAVECGNSASISCLNGGVCEERSSDNGSDFFWACNCSGVKAAGKFCQYNATDTCENPVFLDTDDHHNFSFETNGFCVNQGVCHEKAMTAQLYCDCPNQTITGSQCEIVSNQLGESDQSSLIPSASPAPTPNTGGNATSLPTSRGIDDASGAPSPSTMSPTAGASPNALPEPSPVAPSTMSPTSDRAPVDRLDLPTQQSSSSSANATVGDDLPSGAVFGIVLGGVAFAVVAVLFLRGRRRGGGRRSHQVENAIDVDGWHSSEPLSGANGTTGHDLRLHDNEIELI</sequence>
<evidence type="ECO:0000256" key="4">
    <source>
        <dbReference type="PROSITE-ProRule" id="PRU00076"/>
    </source>
</evidence>
<name>B7G581_PHATC</name>
<feature type="signal peptide" evidence="7">
    <location>
        <begin position="1"/>
        <end position="28"/>
    </location>
</feature>
<feature type="chain" id="PRO_5002855787" description="EGF-like domain-containing protein" evidence="7">
    <location>
        <begin position="29"/>
        <end position="553"/>
    </location>
</feature>
<dbReference type="SMART" id="SM00181">
    <property type="entry name" value="EGF"/>
    <property type="match status" value="6"/>
</dbReference>
<feature type="transmembrane region" description="Helical" evidence="6">
    <location>
        <begin position="483"/>
        <end position="503"/>
    </location>
</feature>
<feature type="domain" description="EGF-like" evidence="8">
    <location>
        <begin position="164"/>
        <end position="212"/>
    </location>
</feature>
<dbReference type="Gene3D" id="2.10.25.10">
    <property type="entry name" value="Laminin"/>
    <property type="match status" value="1"/>
</dbReference>
<evidence type="ECO:0000259" key="8">
    <source>
        <dbReference type="PROSITE" id="PS50026"/>
    </source>
</evidence>
<keyword evidence="7" id="KW-0732">Signal</keyword>
<evidence type="ECO:0000256" key="6">
    <source>
        <dbReference type="SAM" id="Phobius"/>
    </source>
</evidence>
<evidence type="ECO:0000313" key="10">
    <source>
        <dbReference type="Proteomes" id="UP000000759"/>
    </source>
</evidence>
<reference evidence="10" key="2">
    <citation type="submission" date="2008-08" db="EMBL/GenBank/DDBJ databases">
        <authorList>
            <consortium name="Diatom Consortium"/>
            <person name="Grigoriev I."/>
            <person name="Grimwood J."/>
            <person name="Kuo A."/>
            <person name="Otillar R.P."/>
            <person name="Salamov A."/>
            <person name="Detter J.C."/>
            <person name="Lindquist E."/>
            <person name="Shapiro H."/>
            <person name="Lucas S."/>
            <person name="Glavina del Rio T."/>
            <person name="Pitluck S."/>
            <person name="Rokhsar D."/>
            <person name="Bowler C."/>
        </authorList>
    </citation>
    <scope>GENOME REANNOTATION</scope>
    <source>
        <strain evidence="10">CCAP 1055/1</strain>
    </source>
</reference>
<keyword evidence="6" id="KW-0472">Membrane</keyword>
<evidence type="ECO:0000256" key="2">
    <source>
        <dbReference type="ARBA" id="ARBA00022737"/>
    </source>
</evidence>
<dbReference type="AlphaFoldDB" id="B7G581"/>
<gene>
    <name evidence="9" type="ORF">PHATRDRAFT_47878</name>
</gene>
<dbReference type="HOGENOM" id="CLU_493026_0_0_1"/>
<dbReference type="OrthoDB" id="41997at2759"/>
<feature type="disulfide bond" evidence="4">
    <location>
        <begin position="202"/>
        <end position="211"/>
    </location>
</feature>
<dbReference type="RefSeq" id="XP_002182369.1">
    <property type="nucleotide sequence ID" value="XM_002182333.1"/>
</dbReference>
<dbReference type="STRING" id="556484.B7G581"/>
<accession>B7G581</accession>
<keyword evidence="3 4" id="KW-1015">Disulfide bond</keyword>
<keyword evidence="10" id="KW-1185">Reference proteome</keyword>
<keyword evidence="6" id="KW-0812">Transmembrane</keyword>
<protein>
    <recommendedName>
        <fullName evidence="8">EGF-like domain-containing protein</fullName>
    </recommendedName>
</protein>
<dbReference type="PaxDb" id="2850-Phatr47878"/>
<dbReference type="PANTHER" id="PTHR24049">
    <property type="entry name" value="CRUMBS FAMILY MEMBER"/>
    <property type="match status" value="1"/>
</dbReference>
<keyword evidence="2" id="KW-0677">Repeat</keyword>
<feature type="domain" description="EGF-like" evidence="8">
    <location>
        <begin position="337"/>
        <end position="375"/>
    </location>
</feature>
<feature type="compositionally biased region" description="Polar residues" evidence="5">
    <location>
        <begin position="421"/>
        <end position="432"/>
    </location>
</feature>
<feature type="disulfide bond" evidence="4">
    <location>
        <begin position="345"/>
        <end position="362"/>
    </location>
</feature>
<dbReference type="PROSITE" id="PS01186">
    <property type="entry name" value="EGF_2"/>
    <property type="match status" value="1"/>
</dbReference>
<dbReference type="InterPro" id="IPR051022">
    <property type="entry name" value="Notch_Cell-Fate_Det"/>
</dbReference>
<organism evidence="9 10">
    <name type="scientific">Phaeodactylum tricornutum (strain CCAP 1055/1)</name>
    <dbReference type="NCBI Taxonomy" id="556484"/>
    <lineage>
        <taxon>Eukaryota</taxon>
        <taxon>Sar</taxon>
        <taxon>Stramenopiles</taxon>
        <taxon>Ochrophyta</taxon>
        <taxon>Bacillariophyta</taxon>
        <taxon>Bacillariophyceae</taxon>
        <taxon>Bacillariophycidae</taxon>
        <taxon>Naviculales</taxon>
        <taxon>Phaeodactylaceae</taxon>
        <taxon>Phaeodactylum</taxon>
    </lineage>
</organism>
<evidence type="ECO:0000256" key="7">
    <source>
        <dbReference type="SAM" id="SignalP"/>
    </source>
</evidence>
<dbReference type="InterPro" id="IPR000742">
    <property type="entry name" value="EGF"/>
</dbReference>